<proteinExistence type="predicted"/>
<organism evidence="1">
    <name type="scientific">marine metagenome</name>
    <dbReference type="NCBI Taxonomy" id="408172"/>
    <lineage>
        <taxon>unclassified sequences</taxon>
        <taxon>metagenomes</taxon>
        <taxon>ecological metagenomes</taxon>
    </lineage>
</organism>
<sequence length="125" mass="13905">MCIKRVVIAMFVTMLAIVFLPIDQVWAQAAEQDSTGAVVEDIEGEDREVVFTETITAEPARPLIQFTRNRPNVSFSEVKVGQSSRSFIAELRLGSEMEVSAPDIDINVLFPGIIPTTWPQALWPN</sequence>
<evidence type="ECO:0000313" key="1">
    <source>
        <dbReference type="EMBL" id="SVB63715.1"/>
    </source>
</evidence>
<reference evidence="1" key="1">
    <citation type="submission" date="2018-05" db="EMBL/GenBank/DDBJ databases">
        <authorList>
            <person name="Lanie J.A."/>
            <person name="Ng W.-L."/>
            <person name="Kazmierczak K.M."/>
            <person name="Andrzejewski T.M."/>
            <person name="Davidsen T.M."/>
            <person name="Wayne K.J."/>
            <person name="Tettelin H."/>
            <person name="Glass J.I."/>
            <person name="Rusch D."/>
            <person name="Podicherti R."/>
            <person name="Tsui H.-C.T."/>
            <person name="Winkler M.E."/>
        </authorList>
    </citation>
    <scope>NUCLEOTIDE SEQUENCE</scope>
</reference>
<dbReference type="EMBL" id="UINC01050586">
    <property type="protein sequence ID" value="SVB63715.1"/>
    <property type="molecule type" value="Genomic_DNA"/>
</dbReference>
<dbReference type="AlphaFoldDB" id="A0A382FM66"/>
<accession>A0A382FM66</accession>
<protein>
    <submittedName>
        <fullName evidence="1">Uncharacterized protein</fullName>
    </submittedName>
</protein>
<name>A0A382FM66_9ZZZZ</name>
<gene>
    <name evidence="1" type="ORF">METZ01_LOCUS216569</name>
</gene>